<evidence type="ECO:0000313" key="6">
    <source>
        <dbReference type="EMBL" id="OGK01127.1"/>
    </source>
</evidence>
<evidence type="ECO:0000256" key="1">
    <source>
        <dbReference type="ARBA" id="ARBA00022801"/>
    </source>
</evidence>
<organism evidence="6 7">
    <name type="scientific">Candidatus Raymondbacteria bacterium RIFOXYD12_FULL_49_13</name>
    <dbReference type="NCBI Taxonomy" id="1817890"/>
    <lineage>
        <taxon>Bacteria</taxon>
        <taxon>Raymondiibacteriota</taxon>
    </lineage>
</organism>
<dbReference type="InterPro" id="IPR001650">
    <property type="entry name" value="Helicase_C-like"/>
</dbReference>
<feature type="domain" description="SWIM-type" evidence="3">
    <location>
        <begin position="47"/>
        <end position="84"/>
    </location>
</feature>
<dbReference type="Pfam" id="PF04434">
    <property type="entry name" value="SWIM"/>
    <property type="match status" value="1"/>
</dbReference>
<evidence type="ECO:0000256" key="2">
    <source>
        <dbReference type="PROSITE-ProRule" id="PRU00325"/>
    </source>
</evidence>
<dbReference type="InterPro" id="IPR014001">
    <property type="entry name" value="Helicase_ATP-bd"/>
</dbReference>
<dbReference type="GO" id="GO:0016787">
    <property type="term" value="F:hydrolase activity"/>
    <property type="evidence" value="ECO:0007669"/>
    <property type="project" value="UniProtKB-KW"/>
</dbReference>
<comment type="caution">
    <text evidence="6">The sequence shown here is derived from an EMBL/GenBank/DDBJ whole genome shotgun (WGS) entry which is preliminary data.</text>
</comment>
<gene>
    <name evidence="6" type="ORF">A2519_20410</name>
</gene>
<reference evidence="6 7" key="1">
    <citation type="journal article" date="2016" name="Nat. Commun.">
        <title>Thousands of microbial genomes shed light on interconnected biogeochemical processes in an aquifer system.</title>
        <authorList>
            <person name="Anantharaman K."/>
            <person name="Brown C.T."/>
            <person name="Hug L.A."/>
            <person name="Sharon I."/>
            <person name="Castelle C.J."/>
            <person name="Probst A.J."/>
            <person name="Thomas B.C."/>
            <person name="Singh A."/>
            <person name="Wilkins M.J."/>
            <person name="Karaoz U."/>
            <person name="Brodie E.L."/>
            <person name="Williams K.H."/>
            <person name="Hubbard S.S."/>
            <person name="Banfield J.F."/>
        </authorList>
    </citation>
    <scope>NUCLEOTIDE SEQUENCE [LARGE SCALE GENOMIC DNA]</scope>
</reference>
<dbReference type="SMART" id="SM00487">
    <property type="entry name" value="DEXDc"/>
    <property type="match status" value="1"/>
</dbReference>
<dbReference type="Proteomes" id="UP000179243">
    <property type="component" value="Unassembled WGS sequence"/>
</dbReference>
<dbReference type="Pfam" id="PF08455">
    <property type="entry name" value="SNF2_assoc"/>
    <property type="match status" value="1"/>
</dbReference>
<dbReference type="InterPro" id="IPR000330">
    <property type="entry name" value="SNF2_N"/>
</dbReference>
<dbReference type="InterPro" id="IPR038718">
    <property type="entry name" value="SNF2-like_sf"/>
</dbReference>
<dbReference type="SUPFAM" id="SSF52540">
    <property type="entry name" value="P-loop containing nucleoside triphosphate hydrolases"/>
    <property type="match status" value="2"/>
</dbReference>
<dbReference type="PROSITE" id="PS51192">
    <property type="entry name" value="HELICASE_ATP_BIND_1"/>
    <property type="match status" value="1"/>
</dbReference>
<dbReference type="Gene3D" id="3.40.50.10810">
    <property type="entry name" value="Tandem AAA-ATPase domain"/>
    <property type="match status" value="1"/>
</dbReference>
<dbReference type="Pfam" id="PF00176">
    <property type="entry name" value="SNF2-rel_dom"/>
    <property type="match status" value="1"/>
</dbReference>
<evidence type="ECO:0000259" key="4">
    <source>
        <dbReference type="PROSITE" id="PS51192"/>
    </source>
</evidence>
<dbReference type="InterPro" id="IPR013663">
    <property type="entry name" value="Helicase_SWF/SNF/SWI_bac"/>
</dbReference>
<keyword evidence="2" id="KW-0479">Metal-binding</keyword>
<evidence type="ECO:0000313" key="7">
    <source>
        <dbReference type="Proteomes" id="UP000179243"/>
    </source>
</evidence>
<keyword evidence="2" id="KW-0863">Zinc-finger</keyword>
<dbReference type="Pfam" id="PF00271">
    <property type="entry name" value="Helicase_C"/>
    <property type="match status" value="1"/>
</dbReference>
<accession>A0A1F7F3L7</accession>
<dbReference type="GO" id="GO:0008270">
    <property type="term" value="F:zinc ion binding"/>
    <property type="evidence" value="ECO:0007669"/>
    <property type="project" value="UniProtKB-KW"/>
</dbReference>
<dbReference type="InterPro" id="IPR027417">
    <property type="entry name" value="P-loop_NTPase"/>
</dbReference>
<proteinExistence type="predicted"/>
<dbReference type="InterPro" id="IPR007527">
    <property type="entry name" value="Znf_SWIM"/>
</dbReference>
<dbReference type="GO" id="GO:0005524">
    <property type="term" value="F:ATP binding"/>
    <property type="evidence" value="ECO:0007669"/>
    <property type="project" value="InterPro"/>
</dbReference>
<name>A0A1F7F3L7_UNCRA</name>
<dbReference type="CDD" id="cd18793">
    <property type="entry name" value="SF2_C_SNF"/>
    <property type="match status" value="1"/>
</dbReference>
<dbReference type="AlphaFoldDB" id="A0A1F7F3L7"/>
<evidence type="ECO:0000259" key="5">
    <source>
        <dbReference type="PROSITE" id="PS51194"/>
    </source>
</evidence>
<dbReference type="PANTHER" id="PTHR10799">
    <property type="entry name" value="SNF2/RAD54 HELICASE FAMILY"/>
    <property type="match status" value="1"/>
</dbReference>
<dbReference type="Gene3D" id="3.40.50.300">
    <property type="entry name" value="P-loop containing nucleotide triphosphate hydrolases"/>
    <property type="match status" value="1"/>
</dbReference>
<dbReference type="PROSITE" id="PS51194">
    <property type="entry name" value="HELICASE_CTER"/>
    <property type="match status" value="1"/>
</dbReference>
<keyword evidence="2" id="KW-0862">Zinc</keyword>
<evidence type="ECO:0008006" key="8">
    <source>
        <dbReference type="Google" id="ProtNLM"/>
    </source>
</evidence>
<dbReference type="PROSITE" id="PS50966">
    <property type="entry name" value="ZF_SWIM"/>
    <property type="match status" value="1"/>
</dbReference>
<dbReference type="SMART" id="SM00490">
    <property type="entry name" value="HELICc"/>
    <property type="match status" value="1"/>
</dbReference>
<dbReference type="InterPro" id="IPR049730">
    <property type="entry name" value="SNF2/RAD54-like_C"/>
</dbReference>
<sequence>MNISAIRDGIEPHIFHRGKEYLTAYRVEFIKQELNILRFKVKGTEDYSTSLFLDDNAASILKGSCTCPYGGNCKHIAAAALYAERSPNIASAAMVSGHNAVVMSTFALKPLTTFLKRYIRDPSLIEEFTRDPENKMFKVLSALESHDYELPDEFMSCLEEYKFRFNKKLLKELEEKYDDWCDLYQGEDADFPEEEEEEGVDRKAAQQYQANFDRYHSFIYNLAPQVLSGSGASDLEKAVPCDKPRFGLRIKDASYTYYGAKKEYRYEIQLLFDRGDKFLIVKNPERLMADIVHSGCFSAGNDRFRTPVTAITPAMRRASEIVSASKFHSKGYAAFNSASFFNALPDLCRDGIPVFFNNREPVELSDLECTVSVELDYDKSKLKTAWSVVINGVTVPGGELEALLPGQPMMALHGNVLVPFPAALPAEALKSLIDADQTGMALHGLVRWHERFVEPLSAVINITCSGKYKKALGTIEEFGIRLTLDYLNDKGAFLKLEFLYGSKSHTPLVCRIGEKDFDPFKEGKDKTRDFVREHEFITLINRHFNVARDGSFVFYGENEDVLLSMAHAGLAKYPHVREVVRTPAFEQRFAVRQPAPSFSVTGSDVDFLEISFTLGDGILPEETGPIMEAVRQGQKYYRLKNGALLMLESTDLSMFIETISALGKSRELFAGKPARLTKADMLYMSVCMKEENNLLPDAVQAEISGRLREFDTYEPPELAAGFCGTLRGYQQTGFHWLHKMSSSGFNVILADDMGLGKTVQTIALLINAYSGRDSGAPPPSLIVCPSILVYNWMAELSRFAPELRTAALYGNKGDRDALFREKKCNVYVTSYATMQRDIEMLSETRFLYAILDEAQKIKNRSTQSFKCCRLIRADHRFALTGTPVENRQTDLVSIFEYLEPGFLRSGEISAGFKADSGKETGILKRRTSPFILRRMKRQVLDDLPAKSEQTLTCELGDAQKKLYVSLRAEFEGQARFLINDKGIERSRIHILALLTRLKQVCCHPMLIDASGTLEAAGSAKLDLLLELMEEIMEGGHRVLVFSQFTSMLAIIHKRLEKNAIKCSYMDGETKDRLALVDAFNKDSSIPCFLISLRTGGHGINLTGADTVIHYDQWWNPAVEEQATDRVHRIGQSKEVTVYKLICKGTIEEKIVELQKKKRELFASLVDESQGGLNLTAEDIAELLAG</sequence>
<feature type="domain" description="Helicase C-terminal" evidence="5">
    <location>
        <begin position="1023"/>
        <end position="1180"/>
    </location>
</feature>
<evidence type="ECO:0000259" key="3">
    <source>
        <dbReference type="PROSITE" id="PS50966"/>
    </source>
</evidence>
<feature type="domain" description="Helicase ATP-binding" evidence="4">
    <location>
        <begin position="738"/>
        <end position="901"/>
    </location>
</feature>
<dbReference type="EMBL" id="MFYX01000132">
    <property type="protein sequence ID" value="OGK01127.1"/>
    <property type="molecule type" value="Genomic_DNA"/>
</dbReference>
<protein>
    <recommendedName>
        <fullName evidence="8">Helicase SNF2</fullName>
    </recommendedName>
</protein>
<keyword evidence="1" id="KW-0378">Hydrolase</keyword>